<dbReference type="PATRIC" id="fig|1195763.3.peg.4091"/>
<dbReference type="Gene3D" id="3.30.420.40">
    <property type="match status" value="2"/>
</dbReference>
<dbReference type="Proteomes" id="UP000036097">
    <property type="component" value="Unassembled WGS sequence"/>
</dbReference>
<evidence type="ECO:0000259" key="1">
    <source>
        <dbReference type="Pfam" id="PF06406"/>
    </source>
</evidence>
<dbReference type="EMBL" id="LDOT01000032">
    <property type="protein sequence ID" value="KLV03543.1"/>
    <property type="molecule type" value="Genomic_DNA"/>
</dbReference>
<name>A0A0J1GUX5_9GAMM</name>
<dbReference type="CDD" id="cd24022">
    <property type="entry name" value="ASKHA_NBD_ParM_R1-like"/>
    <property type="match status" value="1"/>
</dbReference>
<dbReference type="OrthoDB" id="5857832at2"/>
<dbReference type="Pfam" id="PF06406">
    <property type="entry name" value="StbA_N"/>
    <property type="match status" value="1"/>
</dbReference>
<dbReference type="RefSeq" id="WP_047880504.1">
    <property type="nucleotide sequence ID" value="NZ_LDOT01000032.1"/>
</dbReference>
<dbReference type="SUPFAM" id="SSF53067">
    <property type="entry name" value="Actin-like ATPase domain"/>
    <property type="match status" value="2"/>
</dbReference>
<dbReference type="InterPro" id="IPR048345">
    <property type="entry name" value="ParM_C"/>
</dbReference>
<dbReference type="InterPro" id="IPR056367">
    <property type="entry name" value="ASKHA_NBD_ParM_R1-like"/>
</dbReference>
<gene>
    <name evidence="3" type="ORF">ABT56_19130</name>
</gene>
<dbReference type="STRING" id="1195763.ABT56_19130"/>
<evidence type="ECO:0000313" key="3">
    <source>
        <dbReference type="EMBL" id="KLV03543.1"/>
    </source>
</evidence>
<feature type="domain" description="Plasmid segregation protein ParM C-terminal" evidence="2">
    <location>
        <begin position="169"/>
        <end position="304"/>
    </location>
</feature>
<dbReference type="Pfam" id="PF21523">
    <property type="entry name" value="ParM_N"/>
    <property type="match status" value="1"/>
</dbReference>
<comment type="caution">
    <text evidence="3">The sequence shown here is derived from an EMBL/GenBank/DDBJ whole genome shotgun (WGS) entry which is preliminary data.</text>
</comment>
<dbReference type="AlphaFoldDB" id="A0A0J1GUX5"/>
<reference evidence="3 4" key="1">
    <citation type="submission" date="2015-05" db="EMBL/GenBank/DDBJ databases">
        <title>Photobacterium galathea sp. nov.</title>
        <authorList>
            <person name="Machado H."/>
            <person name="Gram L."/>
        </authorList>
    </citation>
    <scope>NUCLEOTIDE SEQUENCE [LARGE SCALE GENOMIC DNA]</scope>
    <source>
        <strain evidence="3 4">CGMCC 1.12159</strain>
    </source>
</reference>
<dbReference type="InterPro" id="IPR043129">
    <property type="entry name" value="ATPase_NBD"/>
</dbReference>
<protein>
    <submittedName>
        <fullName evidence="3">Uncharacterized protein</fullName>
    </submittedName>
</protein>
<dbReference type="InterPro" id="IPR009440">
    <property type="entry name" value="ParM/StbA_N"/>
</dbReference>
<evidence type="ECO:0000313" key="4">
    <source>
        <dbReference type="Proteomes" id="UP000036097"/>
    </source>
</evidence>
<evidence type="ECO:0000259" key="2">
    <source>
        <dbReference type="Pfam" id="PF21523"/>
    </source>
</evidence>
<proteinExistence type="predicted"/>
<organism evidence="3 4">
    <name type="scientific">Photobacterium aquae</name>
    <dbReference type="NCBI Taxonomy" id="1195763"/>
    <lineage>
        <taxon>Bacteria</taxon>
        <taxon>Pseudomonadati</taxon>
        <taxon>Pseudomonadota</taxon>
        <taxon>Gammaproteobacteria</taxon>
        <taxon>Vibrionales</taxon>
        <taxon>Vibrionaceae</taxon>
        <taxon>Photobacterium</taxon>
    </lineage>
</organism>
<sequence>MNNHLVVCDDGSTSCKLTTEIDGEIISIISPNRAEIGKGISFGKQPFVYKISDDDDSQSAFLTFSEQKNALPTSNKSYQFHPQSRASVHHALNQAGIANGKIDLVVTLPINQYFNADGSVNDGNIEKKKHTHMGFIQSVNHKTYSIETVHVYPEGIPAIYMYLQKYELKSTEISMLLDIGGTTTDAVIFIGNAAELIRIDSFSVGTFEIMESIRSELTNTLSNVFTMHLDLILKHFEDPDFIKENLNVEVDINKHLSPVFERLLIELHEFNKGEINNTNIYITGGGAKLLSHYLNKKGIKNTTLERHETALSEAIYMLETSQYE</sequence>
<feature type="domain" description="Plasmid segregation protein ParM/StbA N-terminal" evidence="1">
    <location>
        <begin position="6"/>
        <end position="163"/>
    </location>
</feature>
<accession>A0A0J1GUX5</accession>
<keyword evidence="4" id="KW-1185">Reference proteome</keyword>